<protein>
    <submittedName>
        <fullName evidence="1">Uncharacterized protein</fullName>
    </submittedName>
</protein>
<dbReference type="Proteomes" id="UP000823749">
    <property type="component" value="Chromosome 5"/>
</dbReference>
<reference evidence="1" key="1">
    <citation type="submission" date="2020-08" db="EMBL/GenBank/DDBJ databases">
        <title>Plant Genome Project.</title>
        <authorList>
            <person name="Zhang R.-G."/>
        </authorList>
    </citation>
    <scope>NUCLEOTIDE SEQUENCE</scope>
    <source>
        <strain evidence="1">WSP0</strain>
        <tissue evidence="1">Leaf</tissue>
    </source>
</reference>
<accession>A0AAV6K8X0</accession>
<organism evidence="1 2">
    <name type="scientific">Rhododendron griersonianum</name>
    <dbReference type="NCBI Taxonomy" id="479676"/>
    <lineage>
        <taxon>Eukaryota</taxon>
        <taxon>Viridiplantae</taxon>
        <taxon>Streptophyta</taxon>
        <taxon>Embryophyta</taxon>
        <taxon>Tracheophyta</taxon>
        <taxon>Spermatophyta</taxon>
        <taxon>Magnoliopsida</taxon>
        <taxon>eudicotyledons</taxon>
        <taxon>Gunneridae</taxon>
        <taxon>Pentapetalae</taxon>
        <taxon>asterids</taxon>
        <taxon>Ericales</taxon>
        <taxon>Ericaceae</taxon>
        <taxon>Ericoideae</taxon>
        <taxon>Rhodoreae</taxon>
        <taxon>Rhododendron</taxon>
    </lineage>
</organism>
<sequence>MVREEMKRVRDEIYETSIEFPVLEDEVLKGQSILPQLIPSLRTVQKKKAAQASLLDNNVRFLQTIQTPITLLDLGIQNTGNEYHDDLTRVSEGWLRNVATSVLMMLFSWATTPRYRHISSHDVFMLS</sequence>
<name>A0AAV6K8X0_9ERIC</name>
<evidence type="ECO:0000313" key="2">
    <source>
        <dbReference type="Proteomes" id="UP000823749"/>
    </source>
</evidence>
<dbReference type="AlphaFoldDB" id="A0AAV6K8X0"/>
<proteinExistence type="predicted"/>
<keyword evidence="2" id="KW-1185">Reference proteome</keyword>
<gene>
    <name evidence="1" type="ORF">RHGRI_014191</name>
</gene>
<dbReference type="EMBL" id="JACTNZ010000005">
    <property type="protein sequence ID" value="KAG5548748.1"/>
    <property type="molecule type" value="Genomic_DNA"/>
</dbReference>
<comment type="caution">
    <text evidence="1">The sequence shown here is derived from an EMBL/GenBank/DDBJ whole genome shotgun (WGS) entry which is preliminary data.</text>
</comment>
<evidence type="ECO:0000313" key="1">
    <source>
        <dbReference type="EMBL" id="KAG5548748.1"/>
    </source>
</evidence>